<dbReference type="AlphaFoldDB" id="A0A0L0D4N5"/>
<keyword evidence="3" id="KW-0808">Transferase</keyword>
<organism evidence="8 9">
    <name type="scientific">Thecamonas trahens ATCC 50062</name>
    <dbReference type="NCBI Taxonomy" id="461836"/>
    <lineage>
        <taxon>Eukaryota</taxon>
        <taxon>Apusozoa</taxon>
        <taxon>Apusomonadida</taxon>
        <taxon>Apusomonadidae</taxon>
        <taxon>Thecamonas</taxon>
    </lineage>
</organism>
<keyword evidence="7" id="KW-0472">Membrane</keyword>
<feature type="transmembrane region" description="Helical" evidence="7">
    <location>
        <begin position="434"/>
        <end position="455"/>
    </location>
</feature>
<dbReference type="SFLD" id="SFLDS00005">
    <property type="entry name" value="Isoprenoid_Synthase_Type_I"/>
    <property type="match status" value="1"/>
</dbReference>
<evidence type="ECO:0000256" key="7">
    <source>
        <dbReference type="SAM" id="Phobius"/>
    </source>
</evidence>
<comment type="similarity">
    <text evidence="2">Belongs to the FPP/GGPP synthase family.</text>
</comment>
<evidence type="ECO:0000313" key="9">
    <source>
        <dbReference type="Proteomes" id="UP000054408"/>
    </source>
</evidence>
<dbReference type="Gene3D" id="1.10.600.10">
    <property type="entry name" value="Farnesyl Diphosphate Synthase"/>
    <property type="match status" value="1"/>
</dbReference>
<dbReference type="GO" id="GO:0008299">
    <property type="term" value="P:isoprenoid biosynthetic process"/>
    <property type="evidence" value="ECO:0007669"/>
    <property type="project" value="UniProtKB-KW"/>
</dbReference>
<dbReference type="CDD" id="cd00685">
    <property type="entry name" value="Trans_IPPS_HT"/>
    <property type="match status" value="1"/>
</dbReference>
<dbReference type="OMA" id="MERSFEG"/>
<keyword evidence="6" id="KW-0414">Isoprene biosynthesis</keyword>
<evidence type="ECO:0000256" key="1">
    <source>
        <dbReference type="ARBA" id="ARBA00001946"/>
    </source>
</evidence>
<evidence type="ECO:0000256" key="4">
    <source>
        <dbReference type="ARBA" id="ARBA00022723"/>
    </source>
</evidence>
<dbReference type="GO" id="GO:0006744">
    <property type="term" value="P:ubiquinone biosynthetic process"/>
    <property type="evidence" value="ECO:0007669"/>
    <property type="project" value="TreeGrafter"/>
</dbReference>
<dbReference type="GO" id="GO:0046872">
    <property type="term" value="F:metal ion binding"/>
    <property type="evidence" value="ECO:0007669"/>
    <property type="project" value="UniProtKB-KW"/>
</dbReference>
<proteinExistence type="inferred from homology"/>
<sequence>DDNGSKSSRMGGLKGPAAVIRDVLGEVAHAANLTIKSASLTASMLAGGAASSASSSSSMVDSSGLAPDVARELEAAARLSSLDPTSLVGPELKFLTSNIKKLIESNHPVLHKVAQYYFDLEGKKVRPTIVLLMSRAYAALDAPDAGNAARRLPPADGAEPDDDAYVLPEQRRLAEITEMIHTASLVHDDVIDVADTRRAVVSVNRVFGNKMAVLGGDFLLARASLALARLRNVEVIELLSTVIANLVEGEFMQLAPPRNNASRAEVNFDNYMQKTFMKTASLIAYSSQAAAILGGHRGEPASHAFEYGRHLGLAFQLIDDYLDFVGNDSTLGKPSSADLKLGLATAPVLFAAHTYPELNELMERSFEGEGDAYRARELVWKSNGLEQTKSLALDHASHAIAAICNLPDSPAREALVNLAHKVISCCGSSDPCSVALVSITLTILITSGFTLLLSYAVGKPAFALAFGLSLLVLVSVVFVAICLGWYRHRPELKKLESTDEAVRYSLGCVGLPAVVLIGSLAIAAAVYLSLLGAMDVSANNYAAPVPAAANSSALADLASRTYFDFGVGGAAIRTEVVDRLPPLPAH</sequence>
<evidence type="ECO:0000256" key="2">
    <source>
        <dbReference type="ARBA" id="ARBA00006706"/>
    </source>
</evidence>
<dbReference type="PROSITE" id="PS00444">
    <property type="entry name" value="POLYPRENYL_SYNTHASE_2"/>
    <property type="match status" value="1"/>
</dbReference>
<dbReference type="PANTHER" id="PTHR12001:SF69">
    <property type="entry name" value="ALL TRANS-POLYPRENYL-DIPHOSPHATE SYNTHASE PDSS1"/>
    <property type="match status" value="1"/>
</dbReference>
<feature type="transmembrane region" description="Helical" evidence="7">
    <location>
        <begin position="506"/>
        <end position="530"/>
    </location>
</feature>
<dbReference type="InterPro" id="IPR000092">
    <property type="entry name" value="Polyprenyl_synt"/>
</dbReference>
<dbReference type="OrthoDB" id="9927103at2759"/>
<keyword evidence="7" id="KW-1133">Transmembrane helix</keyword>
<dbReference type="Pfam" id="PF00348">
    <property type="entry name" value="polyprenyl_synt"/>
    <property type="match status" value="1"/>
</dbReference>
<gene>
    <name evidence="8" type="ORF">AMSG_11778</name>
</gene>
<dbReference type="InterPro" id="IPR008949">
    <property type="entry name" value="Isoprenoid_synthase_dom_sf"/>
</dbReference>
<dbReference type="Proteomes" id="UP000054408">
    <property type="component" value="Unassembled WGS sequence"/>
</dbReference>
<dbReference type="GeneID" id="25569693"/>
<keyword evidence="9" id="KW-1185">Reference proteome</keyword>
<reference evidence="8 9" key="1">
    <citation type="submission" date="2010-05" db="EMBL/GenBank/DDBJ databases">
        <title>The Genome Sequence of Thecamonas trahens ATCC 50062.</title>
        <authorList>
            <consortium name="The Broad Institute Genome Sequencing Platform"/>
            <person name="Russ C."/>
            <person name="Cuomo C."/>
            <person name="Shea T."/>
            <person name="Young S.K."/>
            <person name="Zeng Q."/>
            <person name="Koehrsen M."/>
            <person name="Haas B."/>
            <person name="Borodovsky M."/>
            <person name="Guigo R."/>
            <person name="Alvarado L."/>
            <person name="Berlin A."/>
            <person name="Bochicchio J."/>
            <person name="Borenstein D."/>
            <person name="Chapman S."/>
            <person name="Chen Z."/>
            <person name="Freedman E."/>
            <person name="Gellesch M."/>
            <person name="Goldberg J."/>
            <person name="Griggs A."/>
            <person name="Gujja S."/>
            <person name="Heilman E."/>
            <person name="Heiman D."/>
            <person name="Hepburn T."/>
            <person name="Howarth C."/>
            <person name="Jen D."/>
            <person name="Larson L."/>
            <person name="Mehta T."/>
            <person name="Park D."/>
            <person name="Pearson M."/>
            <person name="Roberts A."/>
            <person name="Saif S."/>
            <person name="Shenoy N."/>
            <person name="Sisk P."/>
            <person name="Stolte C."/>
            <person name="Sykes S."/>
            <person name="Thomson T."/>
            <person name="Walk T."/>
            <person name="White J."/>
            <person name="Yandava C."/>
            <person name="Burger G."/>
            <person name="Gray M.W."/>
            <person name="Holland P.W.H."/>
            <person name="King N."/>
            <person name="Lang F.B.F."/>
            <person name="Roger A.J."/>
            <person name="Ruiz-Trillo I."/>
            <person name="Lander E."/>
            <person name="Nusbaum C."/>
        </authorList>
    </citation>
    <scope>NUCLEOTIDE SEQUENCE [LARGE SCALE GENOMIC DNA]</scope>
    <source>
        <strain evidence="8 9">ATCC 50062</strain>
    </source>
</reference>
<dbReference type="InterPro" id="IPR033749">
    <property type="entry name" value="Polyprenyl_synt_CS"/>
</dbReference>
<keyword evidence="4" id="KW-0479">Metal-binding</keyword>
<dbReference type="GO" id="GO:1990234">
    <property type="term" value="C:transferase complex"/>
    <property type="evidence" value="ECO:0007669"/>
    <property type="project" value="TreeGrafter"/>
</dbReference>
<keyword evidence="7" id="KW-0812">Transmembrane</keyword>
<evidence type="ECO:0000256" key="5">
    <source>
        <dbReference type="ARBA" id="ARBA00022842"/>
    </source>
</evidence>
<dbReference type="SUPFAM" id="SSF48576">
    <property type="entry name" value="Terpenoid synthases"/>
    <property type="match status" value="1"/>
</dbReference>
<protein>
    <submittedName>
        <fullName evidence="8">Uncharacterized protein</fullName>
    </submittedName>
</protein>
<evidence type="ECO:0000313" key="8">
    <source>
        <dbReference type="EMBL" id="KNC47200.1"/>
    </source>
</evidence>
<evidence type="ECO:0000256" key="3">
    <source>
        <dbReference type="ARBA" id="ARBA00022679"/>
    </source>
</evidence>
<dbReference type="EMBL" id="GL349445">
    <property type="protein sequence ID" value="KNC47200.1"/>
    <property type="molecule type" value="Genomic_DNA"/>
</dbReference>
<dbReference type="GO" id="GO:0004659">
    <property type="term" value="F:prenyltransferase activity"/>
    <property type="evidence" value="ECO:0007669"/>
    <property type="project" value="InterPro"/>
</dbReference>
<feature type="transmembrane region" description="Helical" evidence="7">
    <location>
        <begin position="462"/>
        <end position="486"/>
    </location>
</feature>
<dbReference type="RefSeq" id="XP_013760011.1">
    <property type="nucleotide sequence ID" value="XM_013904557.1"/>
</dbReference>
<evidence type="ECO:0000256" key="6">
    <source>
        <dbReference type="ARBA" id="ARBA00023229"/>
    </source>
</evidence>
<name>A0A0L0D4N5_THETB</name>
<keyword evidence="5" id="KW-0460">Magnesium</keyword>
<accession>A0A0L0D4N5</accession>
<feature type="non-terminal residue" evidence="8">
    <location>
        <position position="1"/>
    </location>
</feature>
<dbReference type="eggNOG" id="KOG0776">
    <property type="taxonomic scope" value="Eukaryota"/>
</dbReference>
<comment type="cofactor">
    <cofactor evidence="1">
        <name>Mg(2+)</name>
        <dbReference type="ChEBI" id="CHEBI:18420"/>
    </cofactor>
</comment>
<dbReference type="PANTHER" id="PTHR12001">
    <property type="entry name" value="GERANYLGERANYL PYROPHOSPHATE SYNTHASE"/>
    <property type="match status" value="1"/>
</dbReference>
<dbReference type="STRING" id="461836.A0A0L0D4N5"/>